<dbReference type="Pfam" id="PF21227">
    <property type="entry name" value="Myb_DNA-binding_7"/>
    <property type="match status" value="1"/>
</dbReference>
<dbReference type="Proteomes" id="UP001549920">
    <property type="component" value="Unassembled WGS sequence"/>
</dbReference>
<protein>
    <recommendedName>
        <fullName evidence="9">GON-4-like protein</fullName>
    </recommendedName>
</protein>
<keyword evidence="3" id="KW-0804">Transcription</keyword>
<dbReference type="InterPro" id="IPR036600">
    <property type="entry name" value="PAH_sf"/>
</dbReference>
<evidence type="ECO:0000256" key="2">
    <source>
        <dbReference type="ARBA" id="ARBA00023015"/>
    </source>
</evidence>
<evidence type="ECO:0000256" key="1">
    <source>
        <dbReference type="ARBA" id="ARBA00004123"/>
    </source>
</evidence>
<dbReference type="PANTHER" id="PTHR16088:SF3">
    <property type="entry name" value="GON-4-LIKE PROTEIN"/>
    <property type="match status" value="1"/>
</dbReference>
<dbReference type="InterPro" id="IPR052435">
    <property type="entry name" value="YY1-Transcr_Regul"/>
</dbReference>
<gene>
    <name evidence="7" type="ORF">ABMA27_005888</name>
</gene>
<comment type="subcellular location">
    <subcellularLocation>
        <location evidence="1 5">Nucleus</location>
    </subcellularLocation>
</comment>
<evidence type="ECO:0000313" key="7">
    <source>
        <dbReference type="EMBL" id="KAL0869636.1"/>
    </source>
</evidence>
<dbReference type="EMBL" id="JBEUOH010000019">
    <property type="protein sequence ID" value="KAL0869636.1"/>
    <property type="molecule type" value="Genomic_DNA"/>
</dbReference>
<evidence type="ECO:0000256" key="3">
    <source>
        <dbReference type="ARBA" id="ARBA00023163"/>
    </source>
</evidence>
<feature type="region of interest" description="Disordered" evidence="6">
    <location>
        <begin position="321"/>
        <end position="431"/>
    </location>
</feature>
<keyword evidence="2" id="KW-0805">Transcription regulation</keyword>
<dbReference type="SUPFAM" id="SSF47762">
    <property type="entry name" value="PAH2 domain"/>
    <property type="match status" value="1"/>
</dbReference>
<dbReference type="PANTHER" id="PTHR16088">
    <property type="entry name" value="YY1 ASSOCIATED PROTEIN-RELATED"/>
    <property type="match status" value="1"/>
</dbReference>
<dbReference type="Gene3D" id="1.20.1160.11">
    <property type="entry name" value="Paired amphipathic helix"/>
    <property type="match status" value="1"/>
</dbReference>
<sequence length="516" mass="59216">MLPSMPILFTRESQDAFGNKIEPSTSFFSQNTFIKPAIQPEPPPVKLKVQEPVKTAPKETKPKTSVKKKEEPPKFDNNALETALVRSYYTKVQSRFSSNPSVPNNKFIQFQDILKTFDPSKETPVELYKRIEQLFGDEHPDILEDFLLFLKPGQAASVGRFMDHFMMVQLTSFIELLHSAFYRKPTVLRKILRAITTGINSGSGEVMKTRVLPHLRSNPRLSQMFKSLFPDERPPDSAYETGVDTIPDTFLSESKDYETWEFQEETDNTKKVDAKEGLDTMYLHGRVFLQHGRLLRSANVTYPYSKEPYRVHARRLAPAHCHLSPPESEDERASPKRNRNSKVPPKKPKKQLKSPTKNVKDVNDNTKVKDVVANALSSPKTVKKQQNKKNNKKDDAKQDTQKRERKDSKTNCQKKDEGSKPKQAKIEVGSTDIKTEEKSNTCTDPVCTELKNEIKSNSWTRDEDKTMLEVLKGEADTEQVFMRIRELLPHRSVTEIKERFCHVMTLLQQMAVDEVT</sequence>
<keyword evidence="8" id="KW-1185">Reference proteome</keyword>
<feature type="compositionally biased region" description="Basic residues" evidence="6">
    <location>
        <begin position="381"/>
        <end position="391"/>
    </location>
</feature>
<name>A0ABR3HH96_LOXSC</name>
<evidence type="ECO:0000256" key="5">
    <source>
        <dbReference type="PROSITE-ProRule" id="PRU00810"/>
    </source>
</evidence>
<feature type="compositionally biased region" description="Basic and acidic residues" evidence="6">
    <location>
        <begin position="392"/>
        <end position="420"/>
    </location>
</feature>
<dbReference type="Gene3D" id="1.10.10.60">
    <property type="entry name" value="Homeodomain-like"/>
    <property type="match status" value="1"/>
</dbReference>
<dbReference type="PROSITE" id="PS51477">
    <property type="entry name" value="PAH"/>
    <property type="match status" value="1"/>
</dbReference>
<dbReference type="InterPro" id="IPR009057">
    <property type="entry name" value="Homeodomain-like_sf"/>
</dbReference>
<feature type="compositionally biased region" description="Basic and acidic residues" evidence="6">
    <location>
        <begin position="358"/>
        <end position="370"/>
    </location>
</feature>
<feature type="compositionally biased region" description="Basic and acidic residues" evidence="6">
    <location>
        <begin position="48"/>
        <end position="74"/>
    </location>
</feature>
<organism evidence="7 8">
    <name type="scientific">Loxostege sticticalis</name>
    <name type="common">Beet webworm moth</name>
    <dbReference type="NCBI Taxonomy" id="481309"/>
    <lineage>
        <taxon>Eukaryota</taxon>
        <taxon>Metazoa</taxon>
        <taxon>Ecdysozoa</taxon>
        <taxon>Arthropoda</taxon>
        <taxon>Hexapoda</taxon>
        <taxon>Insecta</taxon>
        <taxon>Pterygota</taxon>
        <taxon>Neoptera</taxon>
        <taxon>Endopterygota</taxon>
        <taxon>Lepidoptera</taxon>
        <taxon>Glossata</taxon>
        <taxon>Ditrysia</taxon>
        <taxon>Pyraloidea</taxon>
        <taxon>Crambidae</taxon>
        <taxon>Pyraustinae</taxon>
        <taxon>Loxostege</taxon>
    </lineage>
</organism>
<feature type="region of interest" description="Disordered" evidence="6">
    <location>
        <begin position="37"/>
        <end position="74"/>
    </location>
</feature>
<evidence type="ECO:0000256" key="6">
    <source>
        <dbReference type="SAM" id="MobiDB-lite"/>
    </source>
</evidence>
<keyword evidence="4 5" id="KW-0539">Nucleus</keyword>
<reference evidence="7 8" key="1">
    <citation type="submission" date="2024-06" db="EMBL/GenBank/DDBJ databases">
        <title>A chromosome-level genome assembly of beet webworm, Loxostege sticticalis.</title>
        <authorList>
            <person name="Zhang Y."/>
        </authorList>
    </citation>
    <scope>NUCLEOTIDE SEQUENCE [LARGE SCALE GENOMIC DNA]</scope>
    <source>
        <strain evidence="7">AQ026</strain>
        <tissue evidence="7">Whole body</tissue>
    </source>
</reference>
<dbReference type="InterPro" id="IPR003822">
    <property type="entry name" value="PAH"/>
</dbReference>
<evidence type="ECO:0008006" key="9">
    <source>
        <dbReference type="Google" id="ProtNLM"/>
    </source>
</evidence>
<dbReference type="SUPFAM" id="SSF46689">
    <property type="entry name" value="Homeodomain-like"/>
    <property type="match status" value="1"/>
</dbReference>
<accession>A0ABR3HH96</accession>
<proteinExistence type="predicted"/>
<feature type="compositionally biased region" description="Basic residues" evidence="6">
    <location>
        <begin position="335"/>
        <end position="352"/>
    </location>
</feature>
<evidence type="ECO:0000256" key="4">
    <source>
        <dbReference type="ARBA" id="ARBA00023242"/>
    </source>
</evidence>
<comment type="caution">
    <text evidence="7">The sequence shown here is derived from an EMBL/GenBank/DDBJ whole genome shotgun (WGS) entry which is preliminary data.</text>
</comment>
<evidence type="ECO:0000313" key="8">
    <source>
        <dbReference type="Proteomes" id="UP001549920"/>
    </source>
</evidence>